<dbReference type="PANTHER" id="PTHR30055:SF234">
    <property type="entry name" value="HTH-TYPE TRANSCRIPTIONAL REGULATOR BETI"/>
    <property type="match status" value="1"/>
</dbReference>
<dbReference type="GO" id="GO:0003700">
    <property type="term" value="F:DNA-binding transcription factor activity"/>
    <property type="evidence" value="ECO:0007669"/>
    <property type="project" value="TreeGrafter"/>
</dbReference>
<dbReference type="InterPro" id="IPR001647">
    <property type="entry name" value="HTH_TetR"/>
</dbReference>
<dbReference type="SUPFAM" id="SSF48498">
    <property type="entry name" value="Tetracyclin repressor-like, C-terminal domain"/>
    <property type="match status" value="1"/>
</dbReference>
<sequence length="183" mass="20049">MRADARSNRDQILAAAQVVFQEQGVEVSMKEIADRAGVGVGTLYRRFPDRGALITAAAHAYLSGLADLAATAIRDEEDPWSTLCRFLRECAEMRLGALAAAIEPTLHADIRSDPALTEVRGRIAEQVEDMTARARESGTLRAEVTARDIATLMTLQVFVFPGESYVETARRTMDIVLDGLRAR</sequence>
<dbReference type="Gene3D" id="1.10.357.10">
    <property type="entry name" value="Tetracycline Repressor, domain 2"/>
    <property type="match status" value="1"/>
</dbReference>
<evidence type="ECO:0000256" key="1">
    <source>
        <dbReference type="ARBA" id="ARBA00023015"/>
    </source>
</evidence>
<dbReference type="InterPro" id="IPR049445">
    <property type="entry name" value="TetR_SbtR-like_C"/>
</dbReference>
<evidence type="ECO:0000256" key="4">
    <source>
        <dbReference type="PROSITE-ProRule" id="PRU00335"/>
    </source>
</evidence>
<name>A0A7K0CWR0_9NOCA</name>
<feature type="DNA-binding region" description="H-T-H motif" evidence="4">
    <location>
        <begin position="28"/>
        <end position="47"/>
    </location>
</feature>
<dbReference type="PANTHER" id="PTHR30055">
    <property type="entry name" value="HTH-TYPE TRANSCRIPTIONAL REGULATOR RUTR"/>
    <property type="match status" value="1"/>
</dbReference>
<protein>
    <recommendedName>
        <fullName evidence="5">HTH tetR-type domain-containing protein</fullName>
    </recommendedName>
</protein>
<dbReference type="InterPro" id="IPR050109">
    <property type="entry name" value="HTH-type_TetR-like_transc_reg"/>
</dbReference>
<keyword evidence="7" id="KW-1185">Reference proteome</keyword>
<reference evidence="6 7" key="1">
    <citation type="submission" date="2019-10" db="EMBL/GenBank/DDBJ databases">
        <title>Nocardia macrotermitis sp. nov. and Nocardia aurantia sp. nov., isolated from the gut of fungus growing-termite Macrotermes natalensis.</title>
        <authorList>
            <person name="Benndorf R."/>
            <person name="Schwitalla J."/>
            <person name="Martin K."/>
            <person name="De Beer W."/>
            <person name="Kaster A.-K."/>
            <person name="Vollmers J."/>
            <person name="Poulsen M."/>
            <person name="Beemelmanns C."/>
        </authorList>
    </citation>
    <scope>NUCLEOTIDE SEQUENCE [LARGE SCALE GENOMIC DNA]</scope>
    <source>
        <strain evidence="6 7">RB20</strain>
    </source>
</reference>
<proteinExistence type="predicted"/>
<accession>A0A7K0CWR0</accession>
<keyword evidence="1" id="KW-0805">Transcription regulation</keyword>
<gene>
    <name evidence="6" type="ORF">NRB20_09100</name>
</gene>
<evidence type="ECO:0000256" key="2">
    <source>
        <dbReference type="ARBA" id="ARBA00023125"/>
    </source>
</evidence>
<dbReference type="GO" id="GO:0000976">
    <property type="term" value="F:transcription cis-regulatory region binding"/>
    <property type="evidence" value="ECO:0007669"/>
    <property type="project" value="TreeGrafter"/>
</dbReference>
<dbReference type="PRINTS" id="PR00455">
    <property type="entry name" value="HTHTETR"/>
</dbReference>
<dbReference type="InterPro" id="IPR009057">
    <property type="entry name" value="Homeodomain-like_sf"/>
</dbReference>
<evidence type="ECO:0000313" key="7">
    <source>
        <dbReference type="Proteomes" id="UP000438448"/>
    </source>
</evidence>
<keyword evidence="2 4" id="KW-0238">DNA-binding</keyword>
<dbReference type="AlphaFoldDB" id="A0A7K0CWR0"/>
<comment type="caution">
    <text evidence="6">The sequence shown here is derived from an EMBL/GenBank/DDBJ whole genome shotgun (WGS) entry which is preliminary data.</text>
</comment>
<dbReference type="InterPro" id="IPR036271">
    <property type="entry name" value="Tet_transcr_reg_TetR-rel_C_sf"/>
</dbReference>
<dbReference type="EMBL" id="WEGK01000002">
    <property type="protein sequence ID" value="MQY17843.1"/>
    <property type="molecule type" value="Genomic_DNA"/>
</dbReference>
<dbReference type="Proteomes" id="UP000438448">
    <property type="component" value="Unassembled WGS sequence"/>
</dbReference>
<dbReference type="Pfam" id="PF21597">
    <property type="entry name" value="TetR_C_43"/>
    <property type="match status" value="1"/>
</dbReference>
<keyword evidence="3" id="KW-0804">Transcription</keyword>
<dbReference type="PROSITE" id="PS50977">
    <property type="entry name" value="HTH_TETR_2"/>
    <property type="match status" value="1"/>
</dbReference>
<evidence type="ECO:0000259" key="5">
    <source>
        <dbReference type="PROSITE" id="PS50977"/>
    </source>
</evidence>
<evidence type="ECO:0000256" key="3">
    <source>
        <dbReference type="ARBA" id="ARBA00023163"/>
    </source>
</evidence>
<dbReference type="RefSeq" id="WP_194289727.1">
    <property type="nucleotide sequence ID" value="NZ_WEGK01000002.1"/>
</dbReference>
<evidence type="ECO:0000313" key="6">
    <source>
        <dbReference type="EMBL" id="MQY17843.1"/>
    </source>
</evidence>
<dbReference type="SUPFAM" id="SSF46689">
    <property type="entry name" value="Homeodomain-like"/>
    <property type="match status" value="1"/>
</dbReference>
<dbReference type="Pfam" id="PF00440">
    <property type="entry name" value="TetR_N"/>
    <property type="match status" value="1"/>
</dbReference>
<organism evidence="6 7">
    <name type="scientific">Nocardia macrotermitis</name>
    <dbReference type="NCBI Taxonomy" id="2585198"/>
    <lineage>
        <taxon>Bacteria</taxon>
        <taxon>Bacillati</taxon>
        <taxon>Actinomycetota</taxon>
        <taxon>Actinomycetes</taxon>
        <taxon>Mycobacteriales</taxon>
        <taxon>Nocardiaceae</taxon>
        <taxon>Nocardia</taxon>
    </lineage>
</organism>
<feature type="domain" description="HTH tetR-type" evidence="5">
    <location>
        <begin position="6"/>
        <end position="65"/>
    </location>
</feature>